<dbReference type="InterPro" id="IPR000210">
    <property type="entry name" value="BTB/POZ_dom"/>
</dbReference>
<dbReference type="SMART" id="SM00875">
    <property type="entry name" value="BACK"/>
    <property type="match status" value="1"/>
</dbReference>
<evidence type="ECO:0000256" key="1">
    <source>
        <dbReference type="SAM" id="MobiDB-lite"/>
    </source>
</evidence>
<comment type="caution">
    <text evidence="2">The sequence shown here is derived from an EMBL/GenBank/DDBJ whole genome shotgun (WGS) entry which is preliminary data.</text>
</comment>
<protein>
    <submittedName>
        <fullName evidence="2">Kelch 17</fullName>
    </submittedName>
</protein>
<gene>
    <name evidence="2" type="ORF">PACLA_8A062245</name>
</gene>
<dbReference type="OrthoDB" id="5982674at2759"/>
<dbReference type="Pfam" id="PF00651">
    <property type="entry name" value="BTB"/>
    <property type="match status" value="1"/>
</dbReference>
<dbReference type="Gene3D" id="3.30.710.10">
    <property type="entry name" value="Potassium Channel Kv1.1, Chain A"/>
    <property type="match status" value="1"/>
</dbReference>
<evidence type="ECO:0000313" key="2">
    <source>
        <dbReference type="EMBL" id="CAB4038155.1"/>
    </source>
</evidence>
<dbReference type="AlphaFoldDB" id="A0A7D9LW56"/>
<evidence type="ECO:0000313" key="3">
    <source>
        <dbReference type="Proteomes" id="UP001152795"/>
    </source>
</evidence>
<dbReference type="Pfam" id="PF07707">
    <property type="entry name" value="BACK"/>
    <property type="match status" value="1"/>
</dbReference>
<dbReference type="InterPro" id="IPR045890">
    <property type="entry name" value="POB1-like"/>
</dbReference>
<sequence>MTETKYICVPEPDEETFETKEDGEEQSNAVQEEQKLQHEVEDTKEISNEDQNVETDGNNEDSDSKASETAGDDENKYILSKLFVHSQWLSVQSPYFKALFFSGMKETYSKEVVMKIYEHELQAHLTLIEAIYKLDVLIDKDYHLVVQVLALAHKYDVRHVIKKCKYVLLSTTPSLDMCEYCLREIKHLSDMADIYDMLETFLVKEFTPIDKTWTMEKFTGLSKAALRLLLKSDSLATQSENTIFVALMKWVRLNILWKARDKCDLLDVLRFEFMSVDFLYDVVQHDYVAIEMPEFNEYLLKGLAYHGFSQIRLEQLEPRPKKRPFVADAGPTFSWVIDNELEERLSKIPGKSVVSSKFWKQGYPMQLFLNYNWADLSKCSFYLKILNMTSEACLCVSYKVKSRLFTSWLVQGEKILFTAVHSSWGKKDLERNEAHRGYTIDVWVEIA</sequence>
<reference evidence="2" key="1">
    <citation type="submission" date="2020-04" db="EMBL/GenBank/DDBJ databases">
        <authorList>
            <person name="Alioto T."/>
            <person name="Alioto T."/>
            <person name="Gomez Garrido J."/>
        </authorList>
    </citation>
    <scope>NUCLEOTIDE SEQUENCE</scope>
    <source>
        <strain evidence="2">A484AB</strain>
    </source>
</reference>
<keyword evidence="3" id="KW-1185">Reference proteome</keyword>
<dbReference type="Proteomes" id="UP001152795">
    <property type="component" value="Unassembled WGS sequence"/>
</dbReference>
<dbReference type="SUPFAM" id="SSF54695">
    <property type="entry name" value="POZ domain"/>
    <property type="match status" value="1"/>
</dbReference>
<accession>A0A7D9LW56</accession>
<feature type="compositionally biased region" description="Basic and acidic residues" evidence="1">
    <location>
        <begin position="32"/>
        <end position="47"/>
    </location>
</feature>
<feature type="compositionally biased region" description="Acidic residues" evidence="1">
    <location>
        <begin position="51"/>
        <end position="61"/>
    </location>
</feature>
<name>A0A7D9LW56_PARCT</name>
<dbReference type="Gene3D" id="1.25.40.420">
    <property type="match status" value="1"/>
</dbReference>
<organism evidence="2 3">
    <name type="scientific">Paramuricea clavata</name>
    <name type="common">Red gorgonian</name>
    <name type="synonym">Violescent sea-whip</name>
    <dbReference type="NCBI Taxonomy" id="317549"/>
    <lineage>
        <taxon>Eukaryota</taxon>
        <taxon>Metazoa</taxon>
        <taxon>Cnidaria</taxon>
        <taxon>Anthozoa</taxon>
        <taxon>Octocorallia</taxon>
        <taxon>Malacalcyonacea</taxon>
        <taxon>Plexauridae</taxon>
        <taxon>Paramuricea</taxon>
    </lineage>
</organism>
<dbReference type="PANTHER" id="PTHR46336:SF3">
    <property type="entry name" value="BTB_POZ DOMAIN-CONTAINING PROTEIN POB1"/>
    <property type="match status" value="1"/>
</dbReference>
<feature type="compositionally biased region" description="Acidic residues" evidence="1">
    <location>
        <begin position="11"/>
        <end position="25"/>
    </location>
</feature>
<dbReference type="InterPro" id="IPR011333">
    <property type="entry name" value="SKP1/BTB/POZ_sf"/>
</dbReference>
<dbReference type="EMBL" id="CACRXK020023871">
    <property type="protein sequence ID" value="CAB4038155.1"/>
    <property type="molecule type" value="Genomic_DNA"/>
</dbReference>
<dbReference type="PANTHER" id="PTHR46336">
    <property type="entry name" value="OS02G0260700 PROTEIN"/>
    <property type="match status" value="1"/>
</dbReference>
<proteinExistence type="predicted"/>
<feature type="region of interest" description="Disordered" evidence="1">
    <location>
        <begin position="1"/>
        <end position="71"/>
    </location>
</feature>
<dbReference type="InterPro" id="IPR011705">
    <property type="entry name" value="BACK"/>
</dbReference>
<dbReference type="PROSITE" id="PS50097">
    <property type="entry name" value="BTB"/>
    <property type="match status" value="1"/>
</dbReference>